<keyword evidence="1" id="KW-0285">Flavoprotein</keyword>
<evidence type="ECO:0000313" key="4">
    <source>
        <dbReference type="EMBL" id="HJC47470.1"/>
    </source>
</evidence>
<dbReference type="PANTHER" id="PTHR43278:SF2">
    <property type="entry name" value="IRON-SULFUR FLAVOPROTEIN"/>
    <property type="match status" value="1"/>
</dbReference>
<reference evidence="4" key="1">
    <citation type="journal article" date="2021" name="PeerJ">
        <title>Extensive microbial diversity within the chicken gut microbiome revealed by metagenomics and culture.</title>
        <authorList>
            <person name="Gilroy R."/>
            <person name="Ravi A."/>
            <person name="Getino M."/>
            <person name="Pursley I."/>
            <person name="Horton D.L."/>
            <person name="Alikhan N.F."/>
            <person name="Baker D."/>
            <person name="Gharbi K."/>
            <person name="Hall N."/>
            <person name="Watson M."/>
            <person name="Adriaenssens E.M."/>
            <person name="Foster-Nyarko E."/>
            <person name="Jarju S."/>
            <person name="Secka A."/>
            <person name="Antonio M."/>
            <person name="Oren A."/>
            <person name="Chaudhuri R.R."/>
            <person name="La Ragione R."/>
            <person name="Hildebrand F."/>
            <person name="Pallen M.J."/>
        </authorList>
    </citation>
    <scope>NUCLEOTIDE SEQUENCE</scope>
    <source>
        <strain evidence="4">CHK183-5548</strain>
    </source>
</reference>
<dbReference type="GO" id="GO:0016491">
    <property type="term" value="F:oxidoreductase activity"/>
    <property type="evidence" value="ECO:0007669"/>
    <property type="project" value="InterPro"/>
</dbReference>
<reference evidence="4" key="2">
    <citation type="submission" date="2021-04" db="EMBL/GenBank/DDBJ databases">
        <authorList>
            <person name="Gilroy R."/>
        </authorList>
    </citation>
    <scope>NUCLEOTIDE SEQUENCE</scope>
    <source>
        <strain evidence="4">CHK183-5548</strain>
    </source>
</reference>
<name>A0A9D2PB61_9FIRM</name>
<dbReference type="Proteomes" id="UP000823883">
    <property type="component" value="Unassembled WGS sequence"/>
</dbReference>
<dbReference type="Pfam" id="PF03358">
    <property type="entry name" value="FMN_red"/>
    <property type="match status" value="1"/>
</dbReference>
<proteinExistence type="predicted"/>
<keyword evidence="2" id="KW-0288">FMN</keyword>
<dbReference type="InterPro" id="IPR029039">
    <property type="entry name" value="Flavoprotein-like_sf"/>
</dbReference>
<organism evidence="4 5">
    <name type="scientific">Candidatus Lachnoclostridium pullistercoris</name>
    <dbReference type="NCBI Taxonomy" id="2838632"/>
    <lineage>
        <taxon>Bacteria</taxon>
        <taxon>Bacillati</taxon>
        <taxon>Bacillota</taxon>
        <taxon>Clostridia</taxon>
        <taxon>Lachnospirales</taxon>
        <taxon>Lachnospiraceae</taxon>
    </lineage>
</organism>
<dbReference type="InterPro" id="IPR051796">
    <property type="entry name" value="ISF_SsuE-like"/>
</dbReference>
<gene>
    <name evidence="4" type="ORF">IAA04_05405</name>
</gene>
<dbReference type="InterPro" id="IPR005025">
    <property type="entry name" value="FMN_Rdtase-like_dom"/>
</dbReference>
<comment type="caution">
    <text evidence="4">The sequence shown here is derived from an EMBL/GenBank/DDBJ whole genome shotgun (WGS) entry which is preliminary data.</text>
</comment>
<dbReference type="Gene3D" id="3.40.50.360">
    <property type="match status" value="1"/>
</dbReference>
<evidence type="ECO:0000313" key="5">
    <source>
        <dbReference type="Proteomes" id="UP000823883"/>
    </source>
</evidence>
<dbReference type="PANTHER" id="PTHR43278">
    <property type="entry name" value="NAD(P)H-DEPENDENT FMN-CONTAINING OXIDOREDUCTASE YWQN-RELATED"/>
    <property type="match status" value="1"/>
</dbReference>
<sequence length="177" mass="19600">MSEKILIISTSPRRGGSMERLCDVLEEEIRKNGKQAERLNVNDWNIHPCTGCDSCRESGECIQQDDMKVILEAMQAADAVVFASPIYFYNMSGQMKVLLDRTYPICGCAGFQKAAFIAACSDQDIRAFDTAAAGFEEYLCCLDEVKNGGEVLVPAACDCKKIPEDKLEAVRRLGREL</sequence>
<evidence type="ECO:0000256" key="1">
    <source>
        <dbReference type="ARBA" id="ARBA00022630"/>
    </source>
</evidence>
<evidence type="ECO:0000256" key="2">
    <source>
        <dbReference type="ARBA" id="ARBA00022643"/>
    </source>
</evidence>
<dbReference type="SUPFAM" id="SSF52218">
    <property type="entry name" value="Flavoproteins"/>
    <property type="match status" value="1"/>
</dbReference>
<accession>A0A9D2PB61</accession>
<feature type="domain" description="NADPH-dependent FMN reductase-like" evidence="3">
    <location>
        <begin position="4"/>
        <end position="103"/>
    </location>
</feature>
<dbReference type="EMBL" id="DWWL01000036">
    <property type="protein sequence ID" value="HJC47470.1"/>
    <property type="molecule type" value="Genomic_DNA"/>
</dbReference>
<dbReference type="AlphaFoldDB" id="A0A9D2PB61"/>
<evidence type="ECO:0000259" key="3">
    <source>
        <dbReference type="Pfam" id="PF03358"/>
    </source>
</evidence>
<protein>
    <submittedName>
        <fullName evidence="4">Flavodoxin family protein</fullName>
    </submittedName>
</protein>